<proteinExistence type="predicted"/>
<sequence>MIPSVDPRTGQTAAELDAETTSADLERITAAAAAATRELAELSRSGRAEMLRSMGRSLERHRDDLVAIADRETGLGPVRLGGELTRTRWQLDLFADVLEDGGYLEATIDHAGDTPMGPRPDLRRMLTPLGPVAVFGASNFPFAFSVPGGDTASALAAGCPVVAKVHDAHPLTSVRSQEALAEGARAAGVESDVVSVIYGRRAAGDLVRHPSIRAVGFTGSLSVGRELFDVAGARPTPIPFYGELGALNPVMVCREAARSRGESIGQGLAASFTLGVGQFCTKPGVALIPASSDGDALRDALVGAVEQLPAGVMLSERTRNAFAGGSVALREHPGVQVLAEGGGGKERGWWGTPLLLRADARGLDGPVLDECFGPVLVLVEYGSDDDLLALLARFGPALTGTVHADDADRPVAARILRMLQDSVGRVVWNGYPTGVAVSWAMHHGGPYPATTNPLHTSVGATSIRRWLRPISFQDVPDALLPDELRDRPTGGQLPRRVDGRLLLAD</sequence>
<feature type="region of interest" description="Disordered" evidence="2">
    <location>
        <begin position="1"/>
        <end position="20"/>
    </location>
</feature>
<evidence type="ECO:0000256" key="1">
    <source>
        <dbReference type="ARBA" id="ARBA00023002"/>
    </source>
</evidence>
<dbReference type="InterPro" id="IPR015590">
    <property type="entry name" value="Aldehyde_DH_dom"/>
</dbReference>
<dbReference type="Gene3D" id="3.40.309.10">
    <property type="entry name" value="Aldehyde Dehydrogenase, Chain A, domain 2"/>
    <property type="match status" value="1"/>
</dbReference>
<organism evidence="4 5">
    <name type="scientific">Nakamurella panacisegetis</name>
    <dbReference type="NCBI Taxonomy" id="1090615"/>
    <lineage>
        <taxon>Bacteria</taxon>
        <taxon>Bacillati</taxon>
        <taxon>Actinomycetota</taxon>
        <taxon>Actinomycetes</taxon>
        <taxon>Nakamurellales</taxon>
        <taxon>Nakamurellaceae</taxon>
        <taxon>Nakamurella</taxon>
    </lineage>
</organism>
<reference evidence="4 5" key="1">
    <citation type="submission" date="2016-10" db="EMBL/GenBank/DDBJ databases">
        <authorList>
            <person name="de Groot N.N."/>
        </authorList>
    </citation>
    <scope>NUCLEOTIDE SEQUENCE [LARGE SCALE GENOMIC DNA]</scope>
    <source>
        <strain evidence="5">P4-7,KCTC 19426,CECT 7604</strain>
    </source>
</reference>
<keyword evidence="1" id="KW-0560">Oxidoreductase</keyword>
<evidence type="ECO:0000256" key="2">
    <source>
        <dbReference type="SAM" id="MobiDB-lite"/>
    </source>
</evidence>
<dbReference type="SUPFAM" id="SSF53720">
    <property type="entry name" value="ALDH-like"/>
    <property type="match status" value="1"/>
</dbReference>
<evidence type="ECO:0000313" key="4">
    <source>
        <dbReference type="EMBL" id="SDP25965.1"/>
    </source>
</evidence>
<dbReference type="InterPro" id="IPR044151">
    <property type="entry name" value="ALDH_KGSADH"/>
</dbReference>
<protein>
    <submittedName>
        <fullName evidence="4">NADP-dependent aldehyde dehydrogenase</fullName>
    </submittedName>
</protein>
<dbReference type="GO" id="GO:0016620">
    <property type="term" value="F:oxidoreductase activity, acting on the aldehyde or oxo group of donors, NAD or NADP as acceptor"/>
    <property type="evidence" value="ECO:0007669"/>
    <property type="project" value="InterPro"/>
</dbReference>
<dbReference type="InterPro" id="IPR016163">
    <property type="entry name" value="Ald_DH_C"/>
</dbReference>
<dbReference type="Proteomes" id="UP000198741">
    <property type="component" value="Chromosome I"/>
</dbReference>
<dbReference type="CDD" id="cd07129">
    <property type="entry name" value="ALDH_KGSADH"/>
    <property type="match status" value="1"/>
</dbReference>
<dbReference type="OrthoDB" id="9770537at2"/>
<dbReference type="Gene3D" id="3.40.605.10">
    <property type="entry name" value="Aldehyde Dehydrogenase, Chain A, domain 1"/>
    <property type="match status" value="1"/>
</dbReference>
<dbReference type="InterPro" id="IPR016162">
    <property type="entry name" value="Ald_DH_N"/>
</dbReference>
<dbReference type="PANTHER" id="PTHR43353">
    <property type="entry name" value="SUCCINATE-SEMIALDEHYDE DEHYDROGENASE, MITOCHONDRIAL"/>
    <property type="match status" value="1"/>
</dbReference>
<dbReference type="AlphaFoldDB" id="A0A1H0R962"/>
<dbReference type="STRING" id="1090615.SAMN04515671_3452"/>
<evidence type="ECO:0000259" key="3">
    <source>
        <dbReference type="Pfam" id="PF00171"/>
    </source>
</evidence>
<accession>A0A1H0R962</accession>
<keyword evidence="5" id="KW-1185">Reference proteome</keyword>
<name>A0A1H0R962_9ACTN</name>
<gene>
    <name evidence="4" type="ORF">SAMN04515671_3452</name>
</gene>
<feature type="domain" description="Aldehyde dehydrogenase" evidence="3">
    <location>
        <begin position="2"/>
        <end position="445"/>
    </location>
</feature>
<dbReference type="InterPro" id="IPR050740">
    <property type="entry name" value="Aldehyde_DH_Superfamily"/>
</dbReference>
<dbReference type="PANTHER" id="PTHR43353:SF3">
    <property type="entry name" value="ALDEHYDE DEHYDROGENASE-RELATED"/>
    <property type="match status" value="1"/>
</dbReference>
<dbReference type="EMBL" id="LT629710">
    <property type="protein sequence ID" value="SDP25965.1"/>
    <property type="molecule type" value="Genomic_DNA"/>
</dbReference>
<dbReference type="InterPro" id="IPR016161">
    <property type="entry name" value="Ald_DH/histidinol_DH"/>
</dbReference>
<dbReference type="Pfam" id="PF00171">
    <property type="entry name" value="Aldedh"/>
    <property type="match status" value="1"/>
</dbReference>
<evidence type="ECO:0000313" key="5">
    <source>
        <dbReference type="Proteomes" id="UP000198741"/>
    </source>
</evidence>